<dbReference type="PANTHER" id="PTHR11019:SF199">
    <property type="entry name" value="HTH-TYPE TRANSCRIPTIONAL REGULATOR NIMR"/>
    <property type="match status" value="1"/>
</dbReference>
<dbReference type="InterPro" id="IPR011051">
    <property type="entry name" value="RmlC_Cupin_sf"/>
</dbReference>
<dbReference type="PROSITE" id="PS01124">
    <property type="entry name" value="HTH_ARAC_FAMILY_2"/>
    <property type="match status" value="1"/>
</dbReference>
<dbReference type="InterPro" id="IPR014710">
    <property type="entry name" value="RmlC-like_jellyroll"/>
</dbReference>
<dbReference type="EMBL" id="CP101509">
    <property type="protein sequence ID" value="UTV30833.1"/>
    <property type="molecule type" value="Genomic_DNA"/>
</dbReference>
<dbReference type="CDD" id="cd06124">
    <property type="entry name" value="cupin_NimR-like_N"/>
    <property type="match status" value="1"/>
</dbReference>
<keyword evidence="6" id="KW-1185">Reference proteome</keyword>
<name>A0ABY5GNB9_9GAMM</name>
<accession>A0ABY5GNB9</accession>
<dbReference type="InterPro" id="IPR003313">
    <property type="entry name" value="AraC-bd"/>
</dbReference>
<evidence type="ECO:0000259" key="4">
    <source>
        <dbReference type="PROSITE" id="PS01124"/>
    </source>
</evidence>
<evidence type="ECO:0000256" key="2">
    <source>
        <dbReference type="ARBA" id="ARBA00023125"/>
    </source>
</evidence>
<dbReference type="SMART" id="SM00342">
    <property type="entry name" value="HTH_ARAC"/>
    <property type="match status" value="1"/>
</dbReference>
<dbReference type="Proteomes" id="UP001057998">
    <property type="component" value="Chromosome 2"/>
</dbReference>
<organism evidence="5 6">
    <name type="scientific">Photobacterium atrarenae</name>
    <dbReference type="NCBI Taxonomy" id="865757"/>
    <lineage>
        <taxon>Bacteria</taxon>
        <taxon>Pseudomonadati</taxon>
        <taxon>Pseudomonadota</taxon>
        <taxon>Gammaproteobacteria</taxon>
        <taxon>Vibrionales</taxon>
        <taxon>Vibrionaceae</taxon>
        <taxon>Photobacterium</taxon>
    </lineage>
</organism>
<dbReference type="SUPFAM" id="SSF51182">
    <property type="entry name" value="RmlC-like cupins"/>
    <property type="match status" value="1"/>
</dbReference>
<proteinExistence type="predicted"/>
<dbReference type="SUPFAM" id="SSF46689">
    <property type="entry name" value="Homeodomain-like"/>
    <property type="match status" value="1"/>
</dbReference>
<keyword evidence="1" id="KW-0805">Transcription regulation</keyword>
<keyword evidence="3" id="KW-0804">Transcription</keyword>
<dbReference type="Pfam" id="PF12833">
    <property type="entry name" value="HTH_18"/>
    <property type="match status" value="1"/>
</dbReference>
<dbReference type="Pfam" id="PF02311">
    <property type="entry name" value="AraC_binding"/>
    <property type="match status" value="1"/>
</dbReference>
<dbReference type="PANTHER" id="PTHR11019">
    <property type="entry name" value="HTH-TYPE TRANSCRIPTIONAL REGULATOR NIMR"/>
    <property type="match status" value="1"/>
</dbReference>
<evidence type="ECO:0000313" key="6">
    <source>
        <dbReference type="Proteomes" id="UP001057998"/>
    </source>
</evidence>
<dbReference type="InterPro" id="IPR018060">
    <property type="entry name" value="HTH_AraC"/>
</dbReference>
<feature type="domain" description="HTH araC/xylS-type" evidence="4">
    <location>
        <begin position="160"/>
        <end position="257"/>
    </location>
</feature>
<dbReference type="RefSeq" id="WP_255392201.1">
    <property type="nucleotide sequence ID" value="NZ_CP101509.1"/>
</dbReference>
<dbReference type="Gene3D" id="2.60.120.10">
    <property type="entry name" value="Jelly Rolls"/>
    <property type="match status" value="1"/>
</dbReference>
<protein>
    <submittedName>
        <fullName evidence="5">Helix-turn-helix transcriptional regulator</fullName>
    </submittedName>
</protein>
<gene>
    <name evidence="5" type="ORF">NNL38_19960</name>
</gene>
<reference evidence="5" key="1">
    <citation type="submission" date="2022-07" db="EMBL/GenBank/DDBJ databases">
        <title>Genome sequencing of Photobacterium atrarenae GJH2-4.</title>
        <authorList>
            <person name="Park S.-J."/>
        </authorList>
    </citation>
    <scope>NUCLEOTIDE SEQUENCE</scope>
    <source>
        <strain evidence="5">GJH2-4</strain>
    </source>
</reference>
<evidence type="ECO:0000256" key="3">
    <source>
        <dbReference type="ARBA" id="ARBA00023163"/>
    </source>
</evidence>
<keyword evidence="2" id="KW-0238">DNA-binding</keyword>
<evidence type="ECO:0000313" key="5">
    <source>
        <dbReference type="EMBL" id="UTV30833.1"/>
    </source>
</evidence>
<dbReference type="InterPro" id="IPR009057">
    <property type="entry name" value="Homeodomain-like_sf"/>
</dbReference>
<dbReference type="Gene3D" id="1.10.10.60">
    <property type="entry name" value="Homeodomain-like"/>
    <property type="match status" value="1"/>
</dbReference>
<sequence>MTAQTPLFSDVDNTTHAVDILYTQADERVAESPYHQHRKGQLVMPTCGSVTSRIKDAIWIVPPYSAVWIPGDVPHSNQLTPEGEGYMLFIEPDAADMPDQVCTLSVSPLIREILIALAARPQDYPADSPTARLVQVLLDELPTMPREQFDFPIPQEPRLNQIATALLTDPADRRTMAQWASAYAMSEKTLSRLVKQQTGLTFGNWRKQLHIVVALQQLTSGNPVQQVSEQLGYESVSAFITFFKKTLGRPPKQYMAAR</sequence>
<evidence type="ECO:0000256" key="1">
    <source>
        <dbReference type="ARBA" id="ARBA00023015"/>
    </source>
</evidence>